<gene>
    <name evidence="8" type="ORF">CLV72_101477</name>
</gene>
<feature type="domain" description="FIST C-domain" evidence="7">
    <location>
        <begin position="224"/>
        <end position="368"/>
    </location>
</feature>
<dbReference type="Proteomes" id="UP000237846">
    <property type="component" value="Unassembled WGS sequence"/>
</dbReference>
<evidence type="ECO:0000256" key="4">
    <source>
        <dbReference type="ARBA" id="ARBA00022989"/>
    </source>
</evidence>
<dbReference type="AlphaFoldDB" id="A0A2T0QD83"/>
<name>A0A2T0QD83_9ACTN</name>
<dbReference type="SMART" id="SM01204">
    <property type="entry name" value="FIST_C"/>
    <property type="match status" value="1"/>
</dbReference>
<dbReference type="RefSeq" id="WP_106238354.1">
    <property type="nucleotide sequence ID" value="NZ_PVZC01000001.1"/>
</dbReference>
<keyword evidence="2" id="KW-1003">Cell membrane</keyword>
<evidence type="ECO:0000259" key="7">
    <source>
        <dbReference type="SMART" id="SM01204"/>
    </source>
</evidence>
<evidence type="ECO:0000256" key="5">
    <source>
        <dbReference type="ARBA" id="ARBA00023136"/>
    </source>
</evidence>
<comment type="caution">
    <text evidence="8">The sequence shown here is derived from an EMBL/GenBank/DDBJ whole genome shotgun (WGS) entry which is preliminary data.</text>
</comment>
<evidence type="ECO:0000313" key="8">
    <source>
        <dbReference type="EMBL" id="PRY01879.1"/>
    </source>
</evidence>
<dbReference type="GO" id="GO:0005886">
    <property type="term" value="C:plasma membrane"/>
    <property type="evidence" value="ECO:0007669"/>
    <property type="project" value="UniProtKB-SubCell"/>
</dbReference>
<keyword evidence="4" id="KW-1133">Transmembrane helix</keyword>
<dbReference type="InterPro" id="IPR013702">
    <property type="entry name" value="FIST_domain_N"/>
</dbReference>
<accession>A0A2T0QD83</accession>
<dbReference type="InterPro" id="IPR019494">
    <property type="entry name" value="FIST_C"/>
</dbReference>
<comment type="subcellular location">
    <subcellularLocation>
        <location evidence="1">Cell membrane</location>
        <topology evidence="1">Multi-pass membrane protein</topology>
    </subcellularLocation>
</comment>
<evidence type="ECO:0000256" key="3">
    <source>
        <dbReference type="ARBA" id="ARBA00022692"/>
    </source>
</evidence>
<evidence type="ECO:0000256" key="2">
    <source>
        <dbReference type="ARBA" id="ARBA00022475"/>
    </source>
</evidence>
<keyword evidence="9" id="KW-1185">Reference proteome</keyword>
<dbReference type="PANTHER" id="PTHR14939">
    <property type="entry name" value="F-BOX ONLY PROTEIN 22"/>
    <property type="match status" value="1"/>
</dbReference>
<sequence>MNRFGTGLATGADLVGAAERAVREAVFGLEEMPDLLTVFVSGGSPEDVEAAARRAMELSGAGTILGCTAVGVLGGDRAVENEGAVSVWAARLPGTRLVPFELTTVRDDDHLAVLGMAEPGPDDQVAVILADPYDFPADAFVEETTEALGGMPLVGGLADSPIGGEGVRLFLNGRVLRGGAVGVLLGGEGVLGATVSQGCRPIGPPMVVTRAEGNVVLELAGVPALEKLESIVNGLPPAEQELAALGLHIGVAMDEYADRHEHGDFLIRAVAGAEGDETALLLGSLVSVGQTVRFQVRDAATAETDLRERLLRFTKNAALRPGGALLFTCNGRGSAMFDSTGHDPALVRQTLGVDAVGGFFGAGEIGPVAGRNHVHGFTACVLAFA</sequence>
<reference evidence="8 9" key="1">
    <citation type="submission" date="2018-03" db="EMBL/GenBank/DDBJ databases">
        <title>Genomic Encyclopedia of Archaeal and Bacterial Type Strains, Phase II (KMG-II): from individual species to whole genera.</title>
        <authorList>
            <person name="Goeker M."/>
        </authorList>
    </citation>
    <scope>NUCLEOTIDE SEQUENCE [LARGE SCALE GENOMIC DNA]</scope>
    <source>
        <strain evidence="8 9">DSM 45601</strain>
    </source>
</reference>
<dbReference type="PIRSF" id="PIRSF018953">
    <property type="entry name" value="UCP018953"/>
    <property type="match status" value="1"/>
</dbReference>
<organism evidence="8 9">
    <name type="scientific">Allonocardiopsis opalescens</name>
    <dbReference type="NCBI Taxonomy" id="1144618"/>
    <lineage>
        <taxon>Bacteria</taxon>
        <taxon>Bacillati</taxon>
        <taxon>Actinomycetota</taxon>
        <taxon>Actinomycetes</taxon>
        <taxon>Streptosporangiales</taxon>
        <taxon>Allonocardiopsis</taxon>
    </lineage>
</organism>
<evidence type="ECO:0000259" key="6">
    <source>
        <dbReference type="SMART" id="SM00897"/>
    </source>
</evidence>
<proteinExistence type="predicted"/>
<evidence type="ECO:0000256" key="1">
    <source>
        <dbReference type="ARBA" id="ARBA00004651"/>
    </source>
</evidence>
<keyword evidence="3" id="KW-0812">Transmembrane</keyword>
<dbReference type="OrthoDB" id="9770435at2"/>
<dbReference type="Pfam" id="PF08495">
    <property type="entry name" value="FIST"/>
    <property type="match status" value="1"/>
</dbReference>
<feature type="domain" description="FIST" evidence="6">
    <location>
        <begin position="32"/>
        <end position="223"/>
    </location>
</feature>
<dbReference type="InterPro" id="IPR016741">
    <property type="entry name" value="UCP018953"/>
</dbReference>
<dbReference type="EMBL" id="PVZC01000001">
    <property type="protein sequence ID" value="PRY01879.1"/>
    <property type="molecule type" value="Genomic_DNA"/>
</dbReference>
<keyword evidence="5" id="KW-0472">Membrane</keyword>
<evidence type="ECO:0000313" key="9">
    <source>
        <dbReference type="Proteomes" id="UP000237846"/>
    </source>
</evidence>
<dbReference type="Pfam" id="PF10442">
    <property type="entry name" value="FIST_C"/>
    <property type="match status" value="1"/>
</dbReference>
<protein>
    <submittedName>
        <fullName evidence="8">Small ligand-binding sensory domain FIST</fullName>
    </submittedName>
</protein>
<dbReference type="SMART" id="SM00897">
    <property type="entry name" value="FIST"/>
    <property type="match status" value="1"/>
</dbReference>
<dbReference type="PANTHER" id="PTHR14939:SF5">
    <property type="entry name" value="F-BOX ONLY PROTEIN 22"/>
    <property type="match status" value="1"/>
</dbReference>